<feature type="transmembrane region" description="Helical" evidence="1">
    <location>
        <begin position="9"/>
        <end position="27"/>
    </location>
</feature>
<sequence>MDKKKYNDLSLKVFAVFIIIYFYHFIIKIAPGDDFYFKEVSNQFSFFDYLDFRYHEWTGRMSAEAGLYFFLDGMVWMWRIINSILILLLSYGINRLIRKEFSFSSFIIILVCFGYLSPSILSSGVLWITGSIVYLWPISLGVFAMIPFSDLSLRGARGFTLGRIFLSLCMGLLAILANEQVALCMLGFGALAIFHSLVKNRILDKRLILLWLVYLTAFMFSFYAPGNHRRFIAETATWFPGFDNLSLRDHLYIGIIWIYSKVFIQMKFLILLLSIITLCFFYIKKKNASKLVSRTVSLFAFLVISSVSIALIGNVEFIYDFEALKKFDVGYSLLHLWNSGPQFVFAIIPYVFWTIYTVLFMVVFLAVTKKRKFTLVCFLASIASMGIMFFSPTIYASGNRTLTVSAMLLIVIIANLISDLDELDKRKAIYVLLPLALINVLALLVNWAINGYAPILG</sequence>
<keyword evidence="1" id="KW-1133">Transmembrane helix</keyword>
<accession>A0A6M1PGQ7</accession>
<proteinExistence type="predicted"/>
<dbReference type="InterPro" id="IPR045691">
    <property type="entry name" value="DUF6056"/>
</dbReference>
<comment type="caution">
    <text evidence="2">The sequence shown here is derived from an EMBL/GenBank/DDBJ whole genome shotgun (WGS) entry which is preliminary data.</text>
</comment>
<organism evidence="2 3">
    <name type="scientific">Paenibacillus apii</name>
    <dbReference type="NCBI Taxonomy" id="1850370"/>
    <lineage>
        <taxon>Bacteria</taxon>
        <taxon>Bacillati</taxon>
        <taxon>Bacillota</taxon>
        <taxon>Bacilli</taxon>
        <taxon>Bacillales</taxon>
        <taxon>Paenibacillaceae</taxon>
        <taxon>Paenibacillus</taxon>
    </lineage>
</organism>
<reference evidence="2 3" key="1">
    <citation type="submission" date="2020-02" db="EMBL/GenBank/DDBJ databases">
        <authorList>
            <person name="Gao J."/>
            <person name="Sun J."/>
        </authorList>
    </citation>
    <scope>NUCLEOTIDE SEQUENCE [LARGE SCALE GENOMIC DNA]</scope>
    <source>
        <strain evidence="2 3">7124</strain>
    </source>
</reference>
<dbReference type="AlphaFoldDB" id="A0A6M1PGQ7"/>
<evidence type="ECO:0000256" key="1">
    <source>
        <dbReference type="SAM" id="Phobius"/>
    </source>
</evidence>
<keyword evidence="1" id="KW-0812">Transmembrane</keyword>
<evidence type="ECO:0000313" key="3">
    <source>
        <dbReference type="Proteomes" id="UP000480151"/>
    </source>
</evidence>
<feature type="transmembrane region" description="Helical" evidence="1">
    <location>
        <begin position="158"/>
        <end position="174"/>
    </location>
</feature>
<dbReference type="Pfam" id="PF19528">
    <property type="entry name" value="DUF6056"/>
    <property type="match status" value="1"/>
</dbReference>
<protein>
    <submittedName>
        <fullName evidence="2">Uncharacterized protein</fullName>
    </submittedName>
</protein>
<dbReference type="RefSeq" id="WP_165096556.1">
    <property type="nucleotide sequence ID" value="NZ_JAAKGU010000002.1"/>
</dbReference>
<feature type="transmembrane region" description="Helical" evidence="1">
    <location>
        <begin position="343"/>
        <end position="366"/>
    </location>
</feature>
<evidence type="ECO:0000313" key="2">
    <source>
        <dbReference type="EMBL" id="NGM82386.1"/>
    </source>
</evidence>
<feature type="transmembrane region" description="Helical" evidence="1">
    <location>
        <begin position="124"/>
        <end position="146"/>
    </location>
</feature>
<feature type="transmembrane region" description="Helical" evidence="1">
    <location>
        <begin position="262"/>
        <end position="283"/>
    </location>
</feature>
<gene>
    <name evidence="2" type="ORF">G5B47_08150</name>
</gene>
<dbReference type="Proteomes" id="UP000480151">
    <property type="component" value="Unassembled WGS sequence"/>
</dbReference>
<keyword evidence="3" id="KW-1185">Reference proteome</keyword>
<dbReference type="EMBL" id="JAAKGU010000002">
    <property type="protein sequence ID" value="NGM82386.1"/>
    <property type="molecule type" value="Genomic_DNA"/>
</dbReference>
<feature type="transmembrane region" description="Helical" evidence="1">
    <location>
        <begin position="180"/>
        <end position="198"/>
    </location>
</feature>
<name>A0A6M1PGQ7_9BACL</name>
<feature type="transmembrane region" description="Helical" evidence="1">
    <location>
        <begin position="401"/>
        <end position="417"/>
    </location>
</feature>
<feature type="transmembrane region" description="Helical" evidence="1">
    <location>
        <begin position="101"/>
        <end position="118"/>
    </location>
</feature>
<keyword evidence="1" id="KW-0472">Membrane</keyword>
<feature type="transmembrane region" description="Helical" evidence="1">
    <location>
        <begin position="429"/>
        <end position="449"/>
    </location>
</feature>
<feature type="transmembrane region" description="Helical" evidence="1">
    <location>
        <begin position="295"/>
        <end position="319"/>
    </location>
</feature>
<feature type="transmembrane region" description="Helical" evidence="1">
    <location>
        <begin position="207"/>
        <end position="224"/>
    </location>
</feature>
<feature type="transmembrane region" description="Helical" evidence="1">
    <location>
        <begin position="67"/>
        <end position="89"/>
    </location>
</feature>
<feature type="transmembrane region" description="Helical" evidence="1">
    <location>
        <begin position="373"/>
        <end position="395"/>
    </location>
</feature>